<accession>A0A9W4PDQ8</accession>
<dbReference type="CDD" id="cd04301">
    <property type="entry name" value="NAT_SF"/>
    <property type="match status" value="1"/>
</dbReference>
<gene>
    <name evidence="2" type="ORF">SRABI133_02640</name>
</gene>
<evidence type="ECO:0000313" key="3">
    <source>
        <dbReference type="Proteomes" id="UP000789326"/>
    </source>
</evidence>
<dbReference type="Proteomes" id="UP000789326">
    <property type="component" value="Unassembled WGS sequence"/>
</dbReference>
<dbReference type="Pfam" id="PF13508">
    <property type="entry name" value="Acetyltransf_7"/>
    <property type="match status" value="1"/>
</dbReference>
<proteinExistence type="predicted"/>
<dbReference type="PROSITE" id="PS51186">
    <property type="entry name" value="GNAT"/>
    <property type="match status" value="1"/>
</dbReference>
<name>A0A9W4PDQ8_9BACI</name>
<dbReference type="InterPro" id="IPR000182">
    <property type="entry name" value="GNAT_dom"/>
</dbReference>
<dbReference type="EMBL" id="CAKKMG010000033">
    <property type="protein sequence ID" value="CAH0231121.1"/>
    <property type="molecule type" value="Genomic_DNA"/>
</dbReference>
<evidence type="ECO:0000259" key="1">
    <source>
        <dbReference type="PROSITE" id="PS51186"/>
    </source>
</evidence>
<feature type="domain" description="N-acetyltransferase" evidence="1">
    <location>
        <begin position="3"/>
        <end position="148"/>
    </location>
</feature>
<dbReference type="AlphaFoldDB" id="A0A9W4PDQ8"/>
<organism evidence="2 3">
    <name type="scientific">Peribacillus simplex</name>
    <dbReference type="NCBI Taxonomy" id="1478"/>
    <lineage>
        <taxon>Bacteria</taxon>
        <taxon>Bacillati</taxon>
        <taxon>Bacillota</taxon>
        <taxon>Bacilli</taxon>
        <taxon>Bacillales</taxon>
        <taxon>Bacillaceae</taxon>
        <taxon>Peribacillus</taxon>
    </lineage>
</organism>
<dbReference type="SUPFAM" id="SSF55729">
    <property type="entry name" value="Acyl-CoA N-acyltransferases (Nat)"/>
    <property type="match status" value="1"/>
</dbReference>
<evidence type="ECO:0000313" key="2">
    <source>
        <dbReference type="EMBL" id="CAH0231121.1"/>
    </source>
</evidence>
<comment type="caution">
    <text evidence="2">The sequence shown here is derived from an EMBL/GenBank/DDBJ whole genome shotgun (WGS) entry which is preliminary data.</text>
</comment>
<reference evidence="2" key="1">
    <citation type="submission" date="2021-11" db="EMBL/GenBank/DDBJ databases">
        <authorList>
            <person name="Bulgarelli D."/>
        </authorList>
    </citation>
    <scope>NUCLEOTIDE SEQUENCE</scope>
    <source>
        <strain evidence="2">Bi133</strain>
    </source>
</reference>
<dbReference type="GO" id="GO:0016747">
    <property type="term" value="F:acyltransferase activity, transferring groups other than amino-acyl groups"/>
    <property type="evidence" value="ECO:0007669"/>
    <property type="project" value="InterPro"/>
</dbReference>
<dbReference type="InterPro" id="IPR016181">
    <property type="entry name" value="Acyl_CoA_acyltransferase"/>
</dbReference>
<dbReference type="Gene3D" id="3.40.630.30">
    <property type="match status" value="1"/>
</dbReference>
<protein>
    <recommendedName>
        <fullName evidence="1">N-acetyltransferase domain-containing protein</fullName>
    </recommendedName>
</protein>
<sequence>MIMKIRNLDSDYGQQLFKLQKEAYKVEADMIGFADLPPLLETYEQFIHCHETFLCYLKGDALAGALSFTKENGQILICRMVVHPDYFRQGIADALLHALQLHGDWEKISVSTGKMNLPARNLYEKNGFTHKEDIEASPHFFISIFEKKHSFYVCHDKKHKK</sequence>